<gene>
    <name evidence="2" type="ORF">As57867_003791</name>
</gene>
<evidence type="ECO:0000256" key="1">
    <source>
        <dbReference type="SAM" id="Phobius"/>
    </source>
</evidence>
<keyword evidence="1" id="KW-0812">Transmembrane</keyword>
<comment type="caution">
    <text evidence="2">The sequence shown here is derived from an EMBL/GenBank/DDBJ whole genome shotgun (WGS) entry which is preliminary data.</text>
</comment>
<feature type="non-terminal residue" evidence="2">
    <location>
        <position position="1"/>
    </location>
</feature>
<proteinExistence type="predicted"/>
<accession>A0A6A4ZI78</accession>
<feature type="transmembrane region" description="Helical" evidence="1">
    <location>
        <begin position="6"/>
        <end position="23"/>
    </location>
</feature>
<protein>
    <submittedName>
        <fullName evidence="2">Uncharacterized protein</fullName>
    </submittedName>
</protein>
<name>A0A6A4ZI78_9STRA</name>
<reference evidence="2" key="1">
    <citation type="submission" date="2019-06" db="EMBL/GenBank/DDBJ databases">
        <title>Genomics analysis of Aphanomyces spp. identifies a new class of oomycete effector associated with host adaptation.</title>
        <authorList>
            <person name="Gaulin E."/>
        </authorList>
    </citation>
    <scope>NUCLEOTIDE SEQUENCE</scope>
    <source>
        <strain evidence="2">CBS 578.67</strain>
    </source>
</reference>
<evidence type="ECO:0000313" key="2">
    <source>
        <dbReference type="EMBL" id="KAF0714577.1"/>
    </source>
</evidence>
<dbReference type="AlphaFoldDB" id="A0A6A4ZI78"/>
<organism evidence="2">
    <name type="scientific">Aphanomyces stellatus</name>
    <dbReference type="NCBI Taxonomy" id="120398"/>
    <lineage>
        <taxon>Eukaryota</taxon>
        <taxon>Sar</taxon>
        <taxon>Stramenopiles</taxon>
        <taxon>Oomycota</taxon>
        <taxon>Saprolegniomycetes</taxon>
        <taxon>Saprolegniales</taxon>
        <taxon>Verrucalvaceae</taxon>
        <taxon>Aphanomyces</taxon>
    </lineage>
</organism>
<dbReference type="EMBL" id="VJMH01000750">
    <property type="protein sequence ID" value="KAF0714577.1"/>
    <property type="molecule type" value="Genomic_DNA"/>
</dbReference>
<sequence>FWTLVGVVLGCNLLCFVGTKYVVLRKNKPSPSIDSLLLSTGAKYLFLHDHRIHNDIYYLDRASAALNGMLTLCVRGHLFMLDFKMWRLVAINRPDASEFPSDNPFVEEWRRAVPLTD</sequence>
<keyword evidence="1" id="KW-1133">Transmembrane helix</keyword>
<keyword evidence="1" id="KW-0472">Membrane</keyword>